<dbReference type="EMBL" id="WMBA01000014">
    <property type="protein sequence ID" value="MTD54719.1"/>
    <property type="molecule type" value="Genomic_DNA"/>
</dbReference>
<dbReference type="RefSeq" id="WP_154756938.1">
    <property type="nucleotide sequence ID" value="NZ_WMBA01000014.1"/>
</dbReference>
<organism evidence="2 3">
    <name type="scientific">Amycolatopsis pithecellobii</name>
    <dbReference type="NCBI Taxonomy" id="664692"/>
    <lineage>
        <taxon>Bacteria</taxon>
        <taxon>Bacillati</taxon>
        <taxon>Actinomycetota</taxon>
        <taxon>Actinomycetes</taxon>
        <taxon>Pseudonocardiales</taxon>
        <taxon>Pseudonocardiaceae</taxon>
        <taxon>Amycolatopsis</taxon>
    </lineage>
</organism>
<comment type="caution">
    <text evidence="2">The sequence shown here is derived from an EMBL/GenBank/DDBJ whole genome shotgun (WGS) entry which is preliminary data.</text>
</comment>
<proteinExistence type="predicted"/>
<dbReference type="Proteomes" id="UP000440096">
    <property type="component" value="Unassembled WGS sequence"/>
</dbReference>
<keyword evidence="3" id="KW-1185">Reference proteome</keyword>
<accession>A0A6N7Z1N6</accession>
<feature type="region of interest" description="Disordered" evidence="1">
    <location>
        <begin position="1"/>
        <end position="21"/>
    </location>
</feature>
<gene>
    <name evidence="2" type="ORF">GKO32_12110</name>
</gene>
<evidence type="ECO:0000313" key="2">
    <source>
        <dbReference type="EMBL" id="MTD54719.1"/>
    </source>
</evidence>
<name>A0A6N7Z1N6_9PSEU</name>
<sequence>MATTLIPRPQMHDKPRVGPRAPPCGFREPFEHRHGYDVFHFGQKTEPFSLLNLEIPVIVAINGPLPWRRRAHAVP</sequence>
<evidence type="ECO:0000313" key="3">
    <source>
        <dbReference type="Proteomes" id="UP000440096"/>
    </source>
</evidence>
<protein>
    <submittedName>
        <fullName evidence="2">Uncharacterized protein</fullName>
    </submittedName>
</protein>
<reference evidence="2 3" key="1">
    <citation type="submission" date="2019-11" db="EMBL/GenBank/DDBJ databases">
        <title>Draft genome of Amycolatopsis RM579.</title>
        <authorList>
            <person name="Duangmal K."/>
            <person name="Mingma R."/>
        </authorList>
    </citation>
    <scope>NUCLEOTIDE SEQUENCE [LARGE SCALE GENOMIC DNA]</scope>
    <source>
        <strain evidence="2 3">RM579</strain>
    </source>
</reference>
<evidence type="ECO:0000256" key="1">
    <source>
        <dbReference type="SAM" id="MobiDB-lite"/>
    </source>
</evidence>
<dbReference type="AlphaFoldDB" id="A0A6N7Z1N6"/>